<accession>A0A1N7BZH2</accession>
<dbReference type="SUPFAM" id="SSF48150">
    <property type="entry name" value="DNA-glycosylase"/>
    <property type="match status" value="1"/>
</dbReference>
<dbReference type="GO" id="GO:0006281">
    <property type="term" value="P:DNA repair"/>
    <property type="evidence" value="ECO:0007669"/>
    <property type="project" value="InterPro"/>
</dbReference>
<name>A0A1N7BZH2_9ACTN</name>
<dbReference type="InterPro" id="IPR011257">
    <property type="entry name" value="DNA_glycosylase"/>
</dbReference>
<dbReference type="STRING" id="1198245.SAMN05444858_11219"/>
<evidence type="ECO:0000313" key="2">
    <source>
        <dbReference type="Proteomes" id="UP000186004"/>
    </source>
</evidence>
<dbReference type="GO" id="GO:0003824">
    <property type="term" value="F:catalytic activity"/>
    <property type="evidence" value="ECO:0007669"/>
    <property type="project" value="InterPro"/>
</dbReference>
<reference evidence="1 2" key="1">
    <citation type="submission" date="2017-01" db="EMBL/GenBank/DDBJ databases">
        <authorList>
            <person name="Mah S.A."/>
            <person name="Swanson W.J."/>
            <person name="Moy G.W."/>
            <person name="Vacquier V.D."/>
        </authorList>
    </citation>
    <scope>NUCLEOTIDE SEQUENCE [LARGE SCALE GENOMIC DNA]</scope>
    <source>
        <strain evidence="1 2">DSM 45758</strain>
    </source>
</reference>
<dbReference type="EMBL" id="FTNF01000012">
    <property type="protein sequence ID" value="SIR56726.1"/>
    <property type="molecule type" value="Genomic_DNA"/>
</dbReference>
<dbReference type="Gene3D" id="1.10.340.30">
    <property type="entry name" value="Hypothetical protein, domain 2"/>
    <property type="match status" value="1"/>
</dbReference>
<proteinExistence type="predicted"/>
<dbReference type="Proteomes" id="UP000186004">
    <property type="component" value="Unassembled WGS sequence"/>
</dbReference>
<sequence length="229" mass="25272">MLGGRRNGYTQAVGDERTTTRVLLDRSGHTYAEEAGIQLADRPAPLYQLLVLATLLSTRIRASVAVAAARELFAAGYRTPQAMERASWQQRVDALGRGHYRRYDERTATMLGNAAKLCLDRWRGDLRRLHREANGQQAALRRLLTEFPGIGPTGADIFLREAQAVWAELRPFADRRALAGAERLGLPKSAEKLAGLVRGPDFGRLASALVRVALDKDSADDVNRAVRAR</sequence>
<keyword evidence="2" id="KW-1185">Reference proteome</keyword>
<gene>
    <name evidence="1" type="ORF">SAMN05444858_11219</name>
</gene>
<evidence type="ECO:0008006" key="3">
    <source>
        <dbReference type="Google" id="ProtNLM"/>
    </source>
</evidence>
<protein>
    <recommendedName>
        <fullName evidence="3">Endonuclease III</fullName>
    </recommendedName>
</protein>
<evidence type="ECO:0000313" key="1">
    <source>
        <dbReference type="EMBL" id="SIR56726.1"/>
    </source>
</evidence>
<organism evidence="1 2">
    <name type="scientific">Micromonospora avicenniae</name>
    <dbReference type="NCBI Taxonomy" id="1198245"/>
    <lineage>
        <taxon>Bacteria</taxon>
        <taxon>Bacillati</taxon>
        <taxon>Actinomycetota</taxon>
        <taxon>Actinomycetes</taxon>
        <taxon>Micromonosporales</taxon>
        <taxon>Micromonosporaceae</taxon>
        <taxon>Micromonospora</taxon>
    </lineage>
</organism>
<dbReference type="AlphaFoldDB" id="A0A1N7BZH2"/>